<evidence type="ECO:0000313" key="3">
    <source>
        <dbReference type="Proteomes" id="UP000315995"/>
    </source>
</evidence>
<reference evidence="2 3" key="1">
    <citation type="submission" date="2019-06" db="EMBL/GenBank/DDBJ databases">
        <title>Persicimonas caeni gen. nov., sp. nov., a predatory bacterium isolated from solar saltern.</title>
        <authorList>
            <person name="Wang S."/>
        </authorList>
    </citation>
    <scope>NUCLEOTIDE SEQUENCE [LARGE SCALE GENOMIC DNA]</scope>
    <source>
        <strain evidence="2 3">YN101</strain>
    </source>
</reference>
<dbReference type="Proteomes" id="UP000315995">
    <property type="component" value="Chromosome"/>
</dbReference>
<evidence type="ECO:0000313" key="2">
    <source>
        <dbReference type="EMBL" id="QDG54309.1"/>
    </source>
</evidence>
<keyword evidence="3" id="KW-1185">Reference proteome</keyword>
<keyword evidence="1" id="KW-0732">Signal</keyword>
<dbReference type="AlphaFoldDB" id="A0A4Y6Q1H4"/>
<dbReference type="OrthoDB" id="5509303at2"/>
<dbReference type="EMBL" id="CP041186">
    <property type="protein sequence ID" value="QDG54309.1"/>
    <property type="molecule type" value="Genomic_DNA"/>
</dbReference>
<proteinExistence type="predicted"/>
<evidence type="ECO:0000256" key="1">
    <source>
        <dbReference type="SAM" id="SignalP"/>
    </source>
</evidence>
<organism evidence="2 3">
    <name type="scientific">Persicimonas caeni</name>
    <dbReference type="NCBI Taxonomy" id="2292766"/>
    <lineage>
        <taxon>Bacteria</taxon>
        <taxon>Deltaproteobacteria</taxon>
        <taxon>Bradymonadales</taxon>
        <taxon>Bradymonadaceae</taxon>
        <taxon>Persicimonas</taxon>
    </lineage>
</organism>
<accession>A0A5B8YCH8</accession>
<protein>
    <submittedName>
        <fullName evidence="2">Uncharacterized protein</fullName>
    </submittedName>
</protein>
<gene>
    <name evidence="2" type="ORF">FIV42_27255</name>
</gene>
<feature type="chain" id="PRO_5030106850" evidence="1">
    <location>
        <begin position="26"/>
        <end position="161"/>
    </location>
</feature>
<name>A0A4Y6Q1H4_PERCE</name>
<feature type="signal peptide" evidence="1">
    <location>
        <begin position="1"/>
        <end position="25"/>
    </location>
</feature>
<sequence length="161" mass="17237">MTAKKWITACAVALAVSGLSVAASAADFVPFSKVENVCPDCKKPKADVISMSNGSTIRGTVVAENTDFYTVVRYGEVRAVPRSSVQSIAWADGSKPSSLLDKDQIVLNNGHVLSGTIVDEKDEPAFFQIKSSFSDYTYMVTKSQVKKAYKGGSEYSFSKGG</sequence>
<dbReference type="RefSeq" id="WP_141200753.1">
    <property type="nucleotide sequence ID" value="NZ_CP041186.1"/>
</dbReference>
<accession>A0A4Y6Q1H4</accession>